<dbReference type="Proteomes" id="UP000799437">
    <property type="component" value="Unassembled WGS sequence"/>
</dbReference>
<name>A0A6A6W0P2_9PEZI</name>
<dbReference type="EMBL" id="ML996575">
    <property type="protein sequence ID" value="KAF2756488.1"/>
    <property type="molecule type" value="Genomic_DNA"/>
</dbReference>
<proteinExistence type="predicted"/>
<keyword evidence="3" id="KW-1185">Reference proteome</keyword>
<dbReference type="OrthoDB" id="20872at2759"/>
<gene>
    <name evidence="2" type="ORF">EJ05DRAFT_532454</name>
</gene>
<sequence>MRLINTKTLKLEEFFDHAIPKYAILSHTWDKDEVLLTDVTGSLWDAKDKAGFTKIENCCRQAVRDGWEYAWVDTCCIDKRSSAELSESINSMFRYYKEAQVCYAYLSDVPPEDFTNCDTTAVDDSVERSARTTESSAFSRSRWFTRGWTLQELLAPDRVVFYNSNWESFGTKSTLRDEISSITSIDDQTLNGRSFDQCSVARRMSWAARRKTTRVEDTAYCLMGIFDVNMPLLYGEGNKAFERLQREIMMKSTDRSLLAWRLEADDVNAYHAVLARSPAAFATCHSLRPCRPLKYDDAIMEMTNLGLRISLPLWPWYRSKTSNRNIPDPKKRRISPGLGPLESCFISKPS</sequence>
<dbReference type="InterPro" id="IPR010730">
    <property type="entry name" value="HET"/>
</dbReference>
<dbReference type="RefSeq" id="XP_033598939.1">
    <property type="nucleotide sequence ID" value="XM_033749072.1"/>
</dbReference>
<accession>A0A6A6W0P2</accession>
<dbReference type="Pfam" id="PF06985">
    <property type="entry name" value="HET"/>
    <property type="match status" value="1"/>
</dbReference>
<dbReference type="AlphaFoldDB" id="A0A6A6W0P2"/>
<dbReference type="GeneID" id="54490126"/>
<reference evidence="2" key="1">
    <citation type="journal article" date="2020" name="Stud. Mycol.">
        <title>101 Dothideomycetes genomes: a test case for predicting lifestyles and emergence of pathogens.</title>
        <authorList>
            <person name="Haridas S."/>
            <person name="Albert R."/>
            <person name="Binder M."/>
            <person name="Bloem J."/>
            <person name="Labutti K."/>
            <person name="Salamov A."/>
            <person name="Andreopoulos B."/>
            <person name="Baker S."/>
            <person name="Barry K."/>
            <person name="Bills G."/>
            <person name="Bluhm B."/>
            <person name="Cannon C."/>
            <person name="Castanera R."/>
            <person name="Culley D."/>
            <person name="Daum C."/>
            <person name="Ezra D."/>
            <person name="Gonzalez J."/>
            <person name="Henrissat B."/>
            <person name="Kuo A."/>
            <person name="Liang C."/>
            <person name="Lipzen A."/>
            <person name="Lutzoni F."/>
            <person name="Magnuson J."/>
            <person name="Mondo S."/>
            <person name="Nolan M."/>
            <person name="Ohm R."/>
            <person name="Pangilinan J."/>
            <person name="Park H.-J."/>
            <person name="Ramirez L."/>
            <person name="Alfaro M."/>
            <person name="Sun H."/>
            <person name="Tritt A."/>
            <person name="Yoshinaga Y."/>
            <person name="Zwiers L.-H."/>
            <person name="Turgeon B."/>
            <person name="Goodwin S."/>
            <person name="Spatafora J."/>
            <person name="Crous P."/>
            <person name="Grigoriev I."/>
        </authorList>
    </citation>
    <scope>NUCLEOTIDE SEQUENCE</scope>
    <source>
        <strain evidence="2">CBS 121739</strain>
    </source>
</reference>
<evidence type="ECO:0000313" key="2">
    <source>
        <dbReference type="EMBL" id="KAF2756488.1"/>
    </source>
</evidence>
<dbReference type="PANTHER" id="PTHR10622:SF10">
    <property type="entry name" value="HET DOMAIN-CONTAINING PROTEIN"/>
    <property type="match status" value="1"/>
</dbReference>
<organism evidence="2 3">
    <name type="scientific">Pseudovirgaria hyperparasitica</name>
    <dbReference type="NCBI Taxonomy" id="470096"/>
    <lineage>
        <taxon>Eukaryota</taxon>
        <taxon>Fungi</taxon>
        <taxon>Dikarya</taxon>
        <taxon>Ascomycota</taxon>
        <taxon>Pezizomycotina</taxon>
        <taxon>Dothideomycetes</taxon>
        <taxon>Dothideomycetes incertae sedis</taxon>
        <taxon>Acrospermales</taxon>
        <taxon>Acrospermaceae</taxon>
        <taxon>Pseudovirgaria</taxon>
    </lineage>
</organism>
<protein>
    <submittedName>
        <fullName evidence="2">HET-domain-containing protein</fullName>
    </submittedName>
</protein>
<evidence type="ECO:0000313" key="3">
    <source>
        <dbReference type="Proteomes" id="UP000799437"/>
    </source>
</evidence>
<dbReference type="PANTHER" id="PTHR10622">
    <property type="entry name" value="HET DOMAIN-CONTAINING PROTEIN"/>
    <property type="match status" value="1"/>
</dbReference>
<evidence type="ECO:0000259" key="1">
    <source>
        <dbReference type="Pfam" id="PF06985"/>
    </source>
</evidence>
<feature type="domain" description="Heterokaryon incompatibility" evidence="1">
    <location>
        <begin position="22"/>
        <end position="152"/>
    </location>
</feature>